<feature type="compositionally biased region" description="Polar residues" evidence="10">
    <location>
        <begin position="330"/>
        <end position="349"/>
    </location>
</feature>
<dbReference type="InterPro" id="IPR013083">
    <property type="entry name" value="Znf_RING/FYVE/PHD"/>
</dbReference>
<dbReference type="InterPro" id="IPR019786">
    <property type="entry name" value="Zinc_finger_PHD-type_CS"/>
</dbReference>
<evidence type="ECO:0000256" key="8">
    <source>
        <dbReference type="PROSITE-ProRule" id="PRU00035"/>
    </source>
</evidence>
<dbReference type="SUPFAM" id="SSF47370">
    <property type="entry name" value="Bromodomain"/>
    <property type="match status" value="1"/>
</dbReference>
<dbReference type="AlphaFoldDB" id="A0A3B3SSV8"/>
<feature type="region of interest" description="Disordered" evidence="10">
    <location>
        <begin position="709"/>
        <end position="761"/>
    </location>
</feature>
<name>A0A3B3SSV8_9TELE</name>
<evidence type="ECO:0000256" key="4">
    <source>
        <dbReference type="ARBA" id="ARBA00022833"/>
    </source>
</evidence>
<evidence type="ECO:0000313" key="13">
    <source>
        <dbReference type="Ensembl" id="ENSPKIP00000033802.1"/>
    </source>
</evidence>
<feature type="region of interest" description="Disordered" evidence="10">
    <location>
        <begin position="987"/>
        <end position="1007"/>
    </location>
</feature>
<dbReference type="InterPro" id="IPR036427">
    <property type="entry name" value="Bromodomain-like_sf"/>
</dbReference>
<dbReference type="SMART" id="SM00249">
    <property type="entry name" value="PHD"/>
    <property type="match status" value="1"/>
</dbReference>
<keyword evidence="14" id="KW-1185">Reference proteome</keyword>
<feature type="region of interest" description="Disordered" evidence="10">
    <location>
        <begin position="448"/>
        <end position="689"/>
    </location>
</feature>
<sequence>MFLLPFSCTQIMFQMQQLLESQLHCDMETPVKIKFNWDASLWTKQISTLGHLTAEGGFLPHSQRLPCSSLLKPHPLTCPALPASLCPGAVEQGCGFQACFQSQACCPGCVASKAHEPHPGLLVDLSLGSSGQKGSCHPLGPYPDRQLEQPSAKQPEEKQPKRCHAGCKQRRQKPAAQRCAPLQGPWEPDGPQALVTHVKKLPQQRARQTLLPSGDAQARRPRGKPPGPQPSTAVCSSLQLLLQSPHQSCRGQRPGRAQGWVDLDKLQLAMRRNGMGPGGLQPAGKQRTAEPARAGPDGLGANKLQGPQRQLQTLAPPAAPERSVAHQAEGQPSQVLQSLESNTCSSGESGMSVMSAPARGGSAAEQTRPPGPPAGAAPEGQPTRAAHSLATAGGEQGNAAGQGQRRSAAVGPKQITPSTLNAHGGIAFLCLSSPTSYKTESGNIYAYKETGTESRPGPRSQDSSREASSLKRPRATRIRSERSKARATPAVKRRRGPHPDPRPAGGAVSPELLECSAAKEFVGGRREGMMSTTSTELTANNTPLLMQCEKRGPEEEPSPTLPETQTDPESNPRPESETEACSETELEIESEPELESEPDLEIETDLGALQNPESDQSLESETQPDSEANMDTEPDLVSAQQLETEADLESGVQAGSQSSLESETDLVSELLPGSQSSVESEPPLESVISGLQAESQSCLASEPFLESGLQAESQSCPESEPGLEAGLQTESQSCLESDSGMAVEPERPPTREFGDHAMAENSPTQGHVEMENEDFCGVCLNGGDLLCCDRCPKVFHLLCHVPPLLSFPTGDWVCTLCRDLEQPEVEYDCENVRFCTRNEGKALQRGLSECDLRKCEKLTLSISCNILSAPFQEPVSPLARHYYQIIKKPMDLSVIRAKLTRKSRQHYHTPEEFVADVLLMFRNCAKFNYPDSEVAQAGRNLEEFFSSKLNEIYPDRTFPALEDDSDSDSYEEVHSVGVAGFPWPNGKEHCHRKRKRSHSLNWRRHHF</sequence>
<dbReference type="Ensembl" id="ENSPKIT00000014697.1">
    <property type="protein sequence ID" value="ENSPKIP00000033802.1"/>
    <property type="gene ID" value="ENSPKIG00000013360.1"/>
</dbReference>
<feature type="compositionally biased region" description="Basic residues" evidence="10">
    <location>
        <begin position="989"/>
        <end position="1007"/>
    </location>
</feature>
<feature type="compositionally biased region" description="Acidic residues" evidence="10">
    <location>
        <begin position="616"/>
        <end position="634"/>
    </location>
</feature>
<feature type="domain" description="PHD-type" evidence="12">
    <location>
        <begin position="773"/>
        <end position="820"/>
    </location>
</feature>
<dbReference type="GO" id="GO:0005634">
    <property type="term" value="C:nucleus"/>
    <property type="evidence" value="ECO:0007669"/>
    <property type="project" value="UniProtKB-SubCell"/>
</dbReference>
<keyword evidence="4" id="KW-0862">Zinc</keyword>
<dbReference type="PANTHER" id="PTHR45915">
    <property type="entry name" value="TRANSCRIPTION INTERMEDIARY FACTOR"/>
    <property type="match status" value="1"/>
</dbReference>
<dbReference type="PANTHER" id="PTHR45915:SF7">
    <property type="entry name" value="TRIPARTITE MOTIF-CONTAINING PROTEIN 66"/>
    <property type="match status" value="1"/>
</dbReference>
<dbReference type="Gene3D" id="3.30.40.10">
    <property type="entry name" value="Zinc/RING finger domain, C3HC4 (zinc finger)"/>
    <property type="match status" value="1"/>
</dbReference>
<dbReference type="InterPro" id="IPR011011">
    <property type="entry name" value="Znf_FYVE_PHD"/>
</dbReference>
<evidence type="ECO:0008006" key="15">
    <source>
        <dbReference type="Google" id="ProtNLM"/>
    </source>
</evidence>
<feature type="region of interest" description="Disordered" evidence="10">
    <location>
        <begin position="207"/>
        <end position="233"/>
    </location>
</feature>
<keyword evidence="3 9" id="KW-0863">Zinc-finger</keyword>
<proteinExistence type="predicted"/>
<evidence type="ECO:0000313" key="14">
    <source>
        <dbReference type="Proteomes" id="UP000261540"/>
    </source>
</evidence>
<feature type="domain" description="Bromo" evidence="11">
    <location>
        <begin position="863"/>
        <end position="935"/>
    </location>
</feature>
<keyword evidence="6 8" id="KW-0103">Bromodomain</keyword>
<reference evidence="13" key="1">
    <citation type="submission" date="2025-08" db="UniProtKB">
        <authorList>
            <consortium name="Ensembl"/>
        </authorList>
    </citation>
    <scope>IDENTIFICATION</scope>
</reference>
<feature type="compositionally biased region" description="Polar residues" evidence="10">
    <location>
        <begin position="530"/>
        <end position="544"/>
    </location>
</feature>
<organism evidence="13 14">
    <name type="scientific">Paramormyrops kingsleyae</name>
    <dbReference type="NCBI Taxonomy" id="1676925"/>
    <lineage>
        <taxon>Eukaryota</taxon>
        <taxon>Metazoa</taxon>
        <taxon>Chordata</taxon>
        <taxon>Craniata</taxon>
        <taxon>Vertebrata</taxon>
        <taxon>Euteleostomi</taxon>
        <taxon>Actinopterygii</taxon>
        <taxon>Neopterygii</taxon>
        <taxon>Teleostei</taxon>
        <taxon>Osteoglossocephala</taxon>
        <taxon>Osteoglossomorpha</taxon>
        <taxon>Osteoglossiformes</taxon>
        <taxon>Mormyridae</taxon>
        <taxon>Paramormyrops</taxon>
    </lineage>
</organism>
<dbReference type="SUPFAM" id="SSF57903">
    <property type="entry name" value="FYVE/PHD zinc finger"/>
    <property type="match status" value="1"/>
</dbReference>
<dbReference type="STRING" id="1676925.ENSPKIP00000033802"/>
<keyword evidence="2" id="KW-0479">Metal-binding</keyword>
<evidence type="ECO:0000259" key="11">
    <source>
        <dbReference type="PROSITE" id="PS50014"/>
    </source>
</evidence>
<feature type="compositionally biased region" description="Basic and acidic residues" evidence="10">
    <location>
        <begin position="744"/>
        <end position="758"/>
    </location>
</feature>
<dbReference type="InterPro" id="IPR001487">
    <property type="entry name" value="Bromodomain"/>
</dbReference>
<feature type="region of interest" description="Disordered" evidence="10">
    <location>
        <begin position="272"/>
        <end position="416"/>
    </location>
</feature>
<dbReference type="FunFam" id="3.30.40.10:FF:000123">
    <property type="entry name" value="E3 ubiquitin-protein ligase TRIM33"/>
    <property type="match status" value="1"/>
</dbReference>
<protein>
    <recommendedName>
        <fullName evidence="15">Tripartite motif containing 66</fullName>
    </recommendedName>
</protein>
<accession>A0A3B3SSV8</accession>
<dbReference type="GO" id="GO:0000785">
    <property type="term" value="C:chromatin"/>
    <property type="evidence" value="ECO:0007669"/>
    <property type="project" value="TreeGrafter"/>
</dbReference>
<dbReference type="Pfam" id="PF00439">
    <property type="entry name" value="Bromodomain"/>
    <property type="match status" value="1"/>
</dbReference>
<dbReference type="Proteomes" id="UP000261540">
    <property type="component" value="Unplaced"/>
</dbReference>
<dbReference type="GO" id="GO:0008270">
    <property type="term" value="F:zinc ion binding"/>
    <property type="evidence" value="ECO:0007669"/>
    <property type="project" value="UniProtKB-KW"/>
</dbReference>
<evidence type="ECO:0000256" key="5">
    <source>
        <dbReference type="ARBA" id="ARBA00023054"/>
    </source>
</evidence>
<dbReference type="PROSITE" id="PS50016">
    <property type="entry name" value="ZF_PHD_2"/>
    <property type="match status" value="1"/>
</dbReference>
<feature type="region of interest" description="Disordered" evidence="10">
    <location>
        <begin position="132"/>
        <end position="169"/>
    </location>
</feature>
<feature type="compositionally biased region" description="Low complexity" evidence="10">
    <location>
        <begin position="674"/>
        <end position="689"/>
    </location>
</feature>
<evidence type="ECO:0000256" key="7">
    <source>
        <dbReference type="ARBA" id="ARBA00023242"/>
    </source>
</evidence>
<dbReference type="PRINTS" id="PR00503">
    <property type="entry name" value="BROMODOMAIN"/>
</dbReference>
<dbReference type="SMART" id="SM00297">
    <property type="entry name" value="BROMO"/>
    <property type="match status" value="1"/>
</dbReference>
<dbReference type="Gene3D" id="1.20.920.10">
    <property type="entry name" value="Bromodomain-like"/>
    <property type="match status" value="1"/>
</dbReference>
<feature type="compositionally biased region" description="Acidic residues" evidence="10">
    <location>
        <begin position="577"/>
        <end position="604"/>
    </location>
</feature>
<dbReference type="PROSITE" id="PS01359">
    <property type="entry name" value="ZF_PHD_1"/>
    <property type="match status" value="1"/>
</dbReference>
<evidence type="ECO:0000256" key="2">
    <source>
        <dbReference type="ARBA" id="ARBA00022723"/>
    </source>
</evidence>
<dbReference type="GeneTree" id="ENSGT00940000165144"/>
<evidence type="ECO:0000256" key="10">
    <source>
        <dbReference type="SAM" id="MobiDB-lite"/>
    </source>
</evidence>
<evidence type="ECO:0000256" key="9">
    <source>
        <dbReference type="PROSITE-ProRule" id="PRU00146"/>
    </source>
</evidence>
<evidence type="ECO:0000256" key="6">
    <source>
        <dbReference type="ARBA" id="ARBA00023117"/>
    </source>
</evidence>
<dbReference type="Pfam" id="PF00628">
    <property type="entry name" value="PHD"/>
    <property type="match status" value="1"/>
</dbReference>
<dbReference type="PROSITE" id="PS50014">
    <property type="entry name" value="BROMODOMAIN_2"/>
    <property type="match status" value="1"/>
</dbReference>
<dbReference type="CDD" id="cd05502">
    <property type="entry name" value="Bromo_tif1_like"/>
    <property type="match status" value="1"/>
</dbReference>
<dbReference type="InterPro" id="IPR019787">
    <property type="entry name" value="Znf_PHD-finger"/>
</dbReference>
<keyword evidence="5" id="KW-0175">Coiled coil</keyword>
<feature type="compositionally biased region" description="Low complexity" evidence="10">
    <location>
        <begin position="390"/>
        <end position="411"/>
    </location>
</feature>
<evidence type="ECO:0000256" key="1">
    <source>
        <dbReference type="ARBA" id="ARBA00004123"/>
    </source>
</evidence>
<evidence type="ECO:0000259" key="12">
    <source>
        <dbReference type="PROSITE" id="PS50016"/>
    </source>
</evidence>
<keyword evidence="7" id="KW-0539">Nucleus</keyword>
<dbReference type="InterPro" id="IPR001965">
    <property type="entry name" value="Znf_PHD"/>
</dbReference>
<comment type="subcellular location">
    <subcellularLocation>
        <location evidence="1">Nucleus</location>
    </subcellularLocation>
</comment>
<evidence type="ECO:0000256" key="3">
    <source>
        <dbReference type="ARBA" id="ARBA00022771"/>
    </source>
</evidence>
<reference evidence="13" key="2">
    <citation type="submission" date="2025-09" db="UniProtKB">
        <authorList>
            <consortium name="Ensembl"/>
        </authorList>
    </citation>
    <scope>IDENTIFICATION</scope>
</reference>